<dbReference type="Pfam" id="PF13799">
    <property type="entry name" value="DUF4183"/>
    <property type="match status" value="1"/>
</dbReference>
<gene>
    <name evidence="2" type="ORF">D1953_15365</name>
</gene>
<sequence length="126" mass="13026">MPLKIMKLAISGSTTVDTNPAVERFFYEVAGTVVGEGTITISVADFWDDTGAAATALPVLTTDNSYFTVYINGVLQMQSLLSYTPGGTGTGQLVITVPAGSTVTADSPVVLVVTNYAPDASTDIVT</sequence>
<evidence type="ECO:0000313" key="2">
    <source>
        <dbReference type="EMBL" id="RID83679.1"/>
    </source>
</evidence>
<name>A0A398B182_9BACI</name>
<protein>
    <submittedName>
        <fullName evidence="2">DUF4183 domain-containing protein</fullName>
    </submittedName>
</protein>
<feature type="domain" description="DUF4183" evidence="1">
    <location>
        <begin position="43"/>
        <end position="112"/>
    </location>
</feature>
<accession>A0A398B182</accession>
<proteinExistence type="predicted"/>
<dbReference type="Proteomes" id="UP000266016">
    <property type="component" value="Unassembled WGS sequence"/>
</dbReference>
<comment type="caution">
    <text evidence="2">The sequence shown here is derived from an EMBL/GenBank/DDBJ whole genome shotgun (WGS) entry which is preliminary data.</text>
</comment>
<keyword evidence="3" id="KW-1185">Reference proteome</keyword>
<dbReference type="RefSeq" id="WP_119118061.1">
    <property type="nucleotide sequence ID" value="NZ_QWVS01000032.1"/>
</dbReference>
<evidence type="ECO:0000313" key="3">
    <source>
        <dbReference type="Proteomes" id="UP000266016"/>
    </source>
</evidence>
<dbReference type="InterPro" id="IPR025237">
    <property type="entry name" value="DUF4183"/>
</dbReference>
<reference evidence="2 3" key="1">
    <citation type="submission" date="2018-08" db="EMBL/GenBank/DDBJ databases">
        <title>Bacillus jemisoniae sp. nov., Bacillus chryseoplanitiae sp. nov., Bacillus resnikiae sp. nov., and Bacillus frankliniae sp. nov., isolated from Viking spacecraft and associated surfaces.</title>
        <authorList>
            <person name="Seuylemezian A."/>
            <person name="Vaishampayan P."/>
        </authorList>
    </citation>
    <scope>NUCLEOTIDE SEQUENCE [LARGE SCALE GENOMIC DNA]</scope>
    <source>
        <strain evidence="2 3">MA001</strain>
    </source>
</reference>
<evidence type="ECO:0000259" key="1">
    <source>
        <dbReference type="Pfam" id="PF13799"/>
    </source>
</evidence>
<dbReference type="EMBL" id="QWVS01000032">
    <property type="protein sequence ID" value="RID83679.1"/>
    <property type="molecule type" value="Genomic_DNA"/>
</dbReference>
<dbReference type="AlphaFoldDB" id="A0A398B182"/>
<organism evidence="2 3">
    <name type="scientific">Peribacillus asahii</name>
    <dbReference type="NCBI Taxonomy" id="228899"/>
    <lineage>
        <taxon>Bacteria</taxon>
        <taxon>Bacillati</taxon>
        <taxon>Bacillota</taxon>
        <taxon>Bacilli</taxon>
        <taxon>Bacillales</taxon>
        <taxon>Bacillaceae</taxon>
        <taxon>Peribacillus</taxon>
    </lineage>
</organism>